<keyword evidence="1" id="KW-0472">Membrane</keyword>
<gene>
    <name evidence="2" type="ORF">EC912_103266</name>
</gene>
<organism evidence="2 3">
    <name type="scientific">Luteibacter rhizovicinus</name>
    <dbReference type="NCBI Taxonomy" id="242606"/>
    <lineage>
        <taxon>Bacteria</taxon>
        <taxon>Pseudomonadati</taxon>
        <taxon>Pseudomonadota</taxon>
        <taxon>Gammaproteobacteria</taxon>
        <taxon>Lysobacterales</taxon>
        <taxon>Rhodanobacteraceae</taxon>
        <taxon>Luteibacter</taxon>
    </lineage>
</organism>
<evidence type="ECO:0000313" key="3">
    <source>
        <dbReference type="Proteomes" id="UP000295645"/>
    </source>
</evidence>
<sequence>MPRHAIVDADTGFAERLRHGVRYPLRGPAIITIVAVALFNVLSLVPGVGPLILILGWSAVYVYAFECLRHTADGFGDPPELAIDTDQGTATALIVIQLVGAALSVLAPFFLGFSGFFVSLAFGFVLPIITMSLAFDGVGAALNPFTWFAVIARLGSAYFVLVAIVLLTSLMQIGARHALAGTPLSVPLFYLVANYLTIFNFYLMGSLIHQHHEKLGYRPKADALVAETRRNADDDLLAHVDVVAATDPAAATDLLTERIRGGSAPPPVHTRYRVLLRQAGRLPELLVHGQIWIAALVAQNETRRALGVVKDCLDIEPAFLPDAPETAGPLADAAAHAGMPRIALHLATGYRTAWPRDFGALHYGLLAARMLERLGERGEAIALLDRLRVEAPDHPLQTDIAELARSLREQEARA</sequence>
<dbReference type="EMBL" id="SMCS01000003">
    <property type="protein sequence ID" value="TCV94781.1"/>
    <property type="molecule type" value="Genomic_DNA"/>
</dbReference>
<keyword evidence="1" id="KW-1133">Transmembrane helix</keyword>
<dbReference type="AlphaFoldDB" id="A0A4R3YQU3"/>
<evidence type="ECO:0000256" key="1">
    <source>
        <dbReference type="SAM" id="Phobius"/>
    </source>
</evidence>
<feature type="transmembrane region" description="Helical" evidence="1">
    <location>
        <begin position="89"/>
        <end position="110"/>
    </location>
</feature>
<proteinExistence type="predicted"/>
<dbReference type="Proteomes" id="UP000295645">
    <property type="component" value="Unassembled WGS sequence"/>
</dbReference>
<dbReference type="RefSeq" id="WP_132143400.1">
    <property type="nucleotide sequence ID" value="NZ_SMCS01000003.1"/>
</dbReference>
<keyword evidence="1" id="KW-0812">Transmembrane</keyword>
<name>A0A4R3YQU3_9GAMM</name>
<accession>A0A4R3YQU3</accession>
<dbReference type="OrthoDB" id="5698243at2"/>
<feature type="transmembrane region" description="Helical" evidence="1">
    <location>
        <begin position="188"/>
        <end position="208"/>
    </location>
</feature>
<keyword evidence="3" id="KW-1185">Reference proteome</keyword>
<comment type="caution">
    <text evidence="2">The sequence shown here is derived from an EMBL/GenBank/DDBJ whole genome shotgun (WGS) entry which is preliminary data.</text>
</comment>
<reference evidence="2 3" key="1">
    <citation type="submission" date="2019-03" db="EMBL/GenBank/DDBJ databases">
        <title>Above-ground endophytic microbial communities from plants in different locations in the United States.</title>
        <authorList>
            <person name="Frank C."/>
        </authorList>
    </citation>
    <scope>NUCLEOTIDE SEQUENCE [LARGE SCALE GENOMIC DNA]</scope>
    <source>
        <strain evidence="2 3">LP_13_YM</strain>
    </source>
</reference>
<evidence type="ECO:0000313" key="2">
    <source>
        <dbReference type="EMBL" id="TCV94781.1"/>
    </source>
</evidence>
<protein>
    <submittedName>
        <fullName evidence="2">Uncharacterized protein</fullName>
    </submittedName>
</protein>
<feature type="transmembrane region" description="Helical" evidence="1">
    <location>
        <begin position="147"/>
        <end position="168"/>
    </location>
</feature>
<feature type="transmembrane region" description="Helical" evidence="1">
    <location>
        <begin position="116"/>
        <end position="135"/>
    </location>
</feature>